<dbReference type="AlphaFoldDB" id="A0A409WVZ6"/>
<dbReference type="InterPro" id="IPR006577">
    <property type="entry name" value="UAS"/>
</dbReference>
<comment type="caution">
    <text evidence="5">The sequence shown here is derived from an EMBL/GenBank/DDBJ whole genome shotgun (WGS) entry which is preliminary data.</text>
</comment>
<keyword evidence="3" id="KW-0812">Transmembrane</keyword>
<dbReference type="CDD" id="cd01767">
    <property type="entry name" value="UBX"/>
    <property type="match status" value="1"/>
</dbReference>
<evidence type="ECO:0000256" key="3">
    <source>
        <dbReference type="SAM" id="Phobius"/>
    </source>
</evidence>
<dbReference type="PANTHER" id="PTHR23322">
    <property type="entry name" value="FAS-ASSOCIATED PROTEIN"/>
    <property type="match status" value="1"/>
</dbReference>
<dbReference type="Proteomes" id="UP000283269">
    <property type="component" value="Unassembled WGS sequence"/>
</dbReference>
<feature type="region of interest" description="Disordered" evidence="2">
    <location>
        <begin position="561"/>
        <end position="587"/>
    </location>
</feature>
<dbReference type="Pfam" id="PF14555">
    <property type="entry name" value="UBA_4"/>
    <property type="match status" value="1"/>
</dbReference>
<dbReference type="Gene3D" id="3.40.30.10">
    <property type="entry name" value="Glutaredoxin"/>
    <property type="match status" value="1"/>
</dbReference>
<evidence type="ECO:0000259" key="4">
    <source>
        <dbReference type="PROSITE" id="PS50033"/>
    </source>
</evidence>
<dbReference type="PROSITE" id="PS50033">
    <property type="entry name" value="UBX"/>
    <property type="match status" value="1"/>
</dbReference>
<feature type="transmembrane region" description="Helical" evidence="3">
    <location>
        <begin position="124"/>
        <end position="146"/>
    </location>
</feature>
<gene>
    <name evidence="5" type="ORF">CVT25_009420</name>
</gene>
<sequence>MSRLSAKQVEAVAQLREIIDGADEDVAISVLNSVDWDVQRAADLVFGNAGNAPGSSSSSRSGGAIVEEFDIDDSQQGEFENTNAYDHDHEHEHEPEYPPRQRPAAAPAPGAPNFNLIPTLARPLFTLLTFPLHILSSVFKFIFSVLRIPFPQFRFMGMNLGLNLNLSGYRPLRPRPSTGGGGPDRWLRELEEETGAVSIGRSRARAAKGTTSSLADPGQGQGPSGSSSLTSRSIAGASTGNGNGHSDDGRRYLPDFTISTYEDFLRTCQKEMKIGCVILVSEEHDDVPEFKRTTLTDPTFVKTLYDNDILVWGGDVRDREAWSASQKLQATTYPFIAFLALQPRRTGFSSLSPPSSTPTTSSSTPAPSLTVLSRHQGPSTPSLAASTPLLPCGPTSAHTLTHHLTTQLLPRITPFLLQLAERAAALQHERHLRAEQDLAFEASKRRDKERIEMRIREDRQRAEEERRRQEQERREEEMRRREEVEQKRREEARMEWRRWTRRVVVGDGVSASASSTGQPTNSNNTLRIAIRLPSGARIIHTFASSSPLTALYALVDAHLTPPQHPASEDPLSPPGSKSSSKEQSDPISTLDSHILTYPAPHTASYWGFLVLSAYPRAEIPWAQHTPLSDVKALRGGGQVVVELLREKGKEREGTPRSSLSSERGGGIAAGGAAVGEEEEDDGYHTEDSE</sequence>
<dbReference type="InterPro" id="IPR050730">
    <property type="entry name" value="UBX_domain-protein"/>
</dbReference>
<dbReference type="InParanoid" id="A0A409WVZ6"/>
<dbReference type="PANTHER" id="PTHR23322:SF1">
    <property type="entry name" value="FAS-ASSOCIATED FACTOR 2"/>
    <property type="match status" value="1"/>
</dbReference>
<evidence type="ECO:0000313" key="5">
    <source>
        <dbReference type="EMBL" id="PPQ82690.1"/>
    </source>
</evidence>
<dbReference type="Gene3D" id="1.10.8.10">
    <property type="entry name" value="DNA helicase RuvA subunit, C-terminal domain"/>
    <property type="match status" value="1"/>
</dbReference>
<feature type="region of interest" description="Disordered" evidence="2">
    <location>
        <begin position="87"/>
        <end position="110"/>
    </location>
</feature>
<dbReference type="OrthoDB" id="1026733at2759"/>
<dbReference type="Pfam" id="PF00789">
    <property type="entry name" value="UBX"/>
    <property type="match status" value="1"/>
</dbReference>
<dbReference type="InterPro" id="IPR029071">
    <property type="entry name" value="Ubiquitin-like_domsf"/>
</dbReference>
<feature type="region of interest" description="Disordered" evidence="2">
    <location>
        <begin position="459"/>
        <end position="486"/>
    </location>
</feature>
<keyword evidence="6" id="KW-1185">Reference proteome</keyword>
<evidence type="ECO:0000256" key="2">
    <source>
        <dbReference type="SAM" id="MobiDB-lite"/>
    </source>
</evidence>
<feature type="compositionally biased region" description="Polar residues" evidence="2">
    <location>
        <begin position="376"/>
        <end position="385"/>
    </location>
</feature>
<feature type="compositionally biased region" description="Gly residues" evidence="2">
    <location>
        <begin position="663"/>
        <end position="673"/>
    </location>
</feature>
<proteinExistence type="predicted"/>
<dbReference type="CDD" id="cd14273">
    <property type="entry name" value="UBA_TAP-C_like"/>
    <property type="match status" value="1"/>
</dbReference>
<evidence type="ECO:0000256" key="1">
    <source>
        <dbReference type="ARBA" id="ARBA00023054"/>
    </source>
</evidence>
<dbReference type="GO" id="GO:0036503">
    <property type="term" value="P:ERAD pathway"/>
    <property type="evidence" value="ECO:0007669"/>
    <property type="project" value="TreeGrafter"/>
</dbReference>
<dbReference type="SMART" id="SM00594">
    <property type="entry name" value="UAS"/>
    <property type="match status" value="1"/>
</dbReference>
<dbReference type="GO" id="GO:0043130">
    <property type="term" value="F:ubiquitin binding"/>
    <property type="evidence" value="ECO:0007669"/>
    <property type="project" value="TreeGrafter"/>
</dbReference>
<dbReference type="FunCoup" id="A0A409WVZ6">
    <property type="interactions" value="784"/>
</dbReference>
<dbReference type="Gene3D" id="3.10.20.90">
    <property type="entry name" value="Phosphatidylinositol 3-kinase Catalytic Subunit, Chain A, domain 1"/>
    <property type="match status" value="1"/>
</dbReference>
<feature type="compositionally biased region" description="Basic and acidic residues" evidence="2">
    <location>
        <begin position="645"/>
        <end position="654"/>
    </location>
</feature>
<dbReference type="SUPFAM" id="SSF54236">
    <property type="entry name" value="Ubiquitin-like"/>
    <property type="match status" value="1"/>
</dbReference>
<keyword evidence="3" id="KW-1133">Transmembrane helix</keyword>
<keyword evidence="3" id="KW-0472">Membrane</keyword>
<name>A0A409WVZ6_PSICY</name>
<keyword evidence="1" id="KW-0175">Coiled coil</keyword>
<feature type="compositionally biased region" description="Low complexity" evidence="2">
    <location>
        <begin position="349"/>
        <end position="373"/>
    </location>
</feature>
<dbReference type="SMART" id="SM00166">
    <property type="entry name" value="UBX"/>
    <property type="match status" value="1"/>
</dbReference>
<dbReference type="InterPro" id="IPR001012">
    <property type="entry name" value="UBX_dom"/>
</dbReference>
<dbReference type="SUPFAM" id="SSF52833">
    <property type="entry name" value="Thioredoxin-like"/>
    <property type="match status" value="1"/>
</dbReference>
<feature type="region of interest" description="Disordered" evidence="2">
    <location>
        <begin position="645"/>
        <end position="689"/>
    </location>
</feature>
<dbReference type="InterPro" id="IPR036249">
    <property type="entry name" value="Thioredoxin-like_sf"/>
</dbReference>
<protein>
    <recommendedName>
        <fullName evidence="4">UBX domain-containing protein</fullName>
    </recommendedName>
</protein>
<evidence type="ECO:0000313" key="6">
    <source>
        <dbReference type="Proteomes" id="UP000283269"/>
    </source>
</evidence>
<feature type="region of interest" description="Disordered" evidence="2">
    <location>
        <begin position="197"/>
        <end position="250"/>
    </location>
</feature>
<dbReference type="EMBL" id="NHYD01003107">
    <property type="protein sequence ID" value="PPQ82690.1"/>
    <property type="molecule type" value="Genomic_DNA"/>
</dbReference>
<dbReference type="STRING" id="93625.A0A409WVZ6"/>
<feature type="region of interest" description="Disordered" evidence="2">
    <location>
        <begin position="348"/>
        <end position="387"/>
    </location>
</feature>
<feature type="domain" description="UBX" evidence="4">
    <location>
        <begin position="521"/>
        <end position="558"/>
    </location>
</feature>
<reference evidence="5 6" key="1">
    <citation type="journal article" date="2018" name="Evol. Lett.">
        <title>Horizontal gene cluster transfer increased hallucinogenic mushroom diversity.</title>
        <authorList>
            <person name="Reynolds H.T."/>
            <person name="Vijayakumar V."/>
            <person name="Gluck-Thaler E."/>
            <person name="Korotkin H.B."/>
            <person name="Matheny P.B."/>
            <person name="Slot J.C."/>
        </authorList>
    </citation>
    <scope>NUCLEOTIDE SEQUENCE [LARGE SCALE GENOMIC DNA]</scope>
    <source>
        <strain evidence="5 6">2631</strain>
    </source>
</reference>
<dbReference type="GO" id="GO:0005783">
    <property type="term" value="C:endoplasmic reticulum"/>
    <property type="evidence" value="ECO:0007669"/>
    <property type="project" value="TreeGrafter"/>
</dbReference>
<accession>A0A409WVZ6</accession>
<feature type="compositionally biased region" description="Basic and acidic residues" evidence="2">
    <location>
        <begin position="87"/>
        <end position="99"/>
    </location>
</feature>
<organism evidence="5 6">
    <name type="scientific">Psilocybe cyanescens</name>
    <dbReference type="NCBI Taxonomy" id="93625"/>
    <lineage>
        <taxon>Eukaryota</taxon>
        <taxon>Fungi</taxon>
        <taxon>Dikarya</taxon>
        <taxon>Basidiomycota</taxon>
        <taxon>Agaricomycotina</taxon>
        <taxon>Agaricomycetes</taxon>
        <taxon>Agaricomycetidae</taxon>
        <taxon>Agaricales</taxon>
        <taxon>Agaricineae</taxon>
        <taxon>Strophariaceae</taxon>
        <taxon>Psilocybe</taxon>
    </lineage>
</organism>
<feature type="compositionally biased region" description="Polar residues" evidence="2">
    <location>
        <begin position="229"/>
        <end position="240"/>
    </location>
</feature>